<reference evidence="2 3" key="1">
    <citation type="submission" date="2018-05" db="EMBL/GenBank/DDBJ databases">
        <title>Genetic diversity of glacier-inhabiting Cryobacterium bacteria in China and description of Cryobacterium mengkeensis sp. nov. and Arthrobacter glacialis sp. nov.</title>
        <authorList>
            <person name="Liu Q."/>
            <person name="Xin Y.-H."/>
        </authorList>
    </citation>
    <scope>NUCLEOTIDE SEQUENCE [LARGE SCALE GENOMIC DNA]</scope>
    <source>
        <strain evidence="2 3">SK-1</strain>
    </source>
</reference>
<keyword evidence="1" id="KW-0812">Transmembrane</keyword>
<accession>A0A317ZPI4</accession>
<evidence type="ECO:0000313" key="3">
    <source>
        <dbReference type="Proteomes" id="UP000246722"/>
    </source>
</evidence>
<keyword evidence="1" id="KW-1133">Transmembrane helix</keyword>
<dbReference type="RefSeq" id="WP_110128043.1">
    <property type="nucleotide sequence ID" value="NZ_QHLY01000012.1"/>
</dbReference>
<keyword evidence="3" id="KW-1185">Reference proteome</keyword>
<evidence type="ECO:0000313" key="2">
    <source>
        <dbReference type="EMBL" id="PXA68376.1"/>
    </source>
</evidence>
<comment type="caution">
    <text evidence="2">The sequence shown here is derived from an EMBL/GenBank/DDBJ whole genome shotgun (WGS) entry which is preliminary data.</text>
</comment>
<organism evidence="2 3">
    <name type="scientific">Cryobacterium arcticum</name>
    <dbReference type="NCBI Taxonomy" id="670052"/>
    <lineage>
        <taxon>Bacteria</taxon>
        <taxon>Bacillati</taxon>
        <taxon>Actinomycetota</taxon>
        <taxon>Actinomycetes</taxon>
        <taxon>Micrococcales</taxon>
        <taxon>Microbacteriaceae</taxon>
        <taxon>Cryobacterium</taxon>
    </lineage>
</organism>
<protein>
    <submittedName>
        <fullName evidence="2">Uncharacterized protein</fullName>
    </submittedName>
</protein>
<feature type="transmembrane region" description="Helical" evidence="1">
    <location>
        <begin position="97"/>
        <end position="115"/>
    </location>
</feature>
<evidence type="ECO:0000256" key="1">
    <source>
        <dbReference type="SAM" id="Phobius"/>
    </source>
</evidence>
<sequence>MVIDVASLTGARLALPGVGPILAYLAVVLLCALLPFVLSFAADAGLLMLRRGRSVLPLLLTAAVCSLFVAATGFLLLELGLSLGGNTAAASSRLAEVAERLLLVCLPLAVLTVVVRQSISGLRHKAQSRRSAEVLYSGTETGQLAGSFDYVR</sequence>
<dbReference type="Proteomes" id="UP000246722">
    <property type="component" value="Unassembled WGS sequence"/>
</dbReference>
<dbReference type="AlphaFoldDB" id="A0A317ZPI4"/>
<keyword evidence="1" id="KW-0472">Membrane</keyword>
<dbReference type="EMBL" id="QHLY01000012">
    <property type="protein sequence ID" value="PXA68376.1"/>
    <property type="molecule type" value="Genomic_DNA"/>
</dbReference>
<feature type="transmembrane region" description="Helical" evidence="1">
    <location>
        <begin position="21"/>
        <end position="42"/>
    </location>
</feature>
<proteinExistence type="predicted"/>
<feature type="transmembrane region" description="Helical" evidence="1">
    <location>
        <begin position="54"/>
        <end position="77"/>
    </location>
</feature>
<gene>
    <name evidence="2" type="ORF">CTB96_17340</name>
</gene>
<name>A0A317ZPI4_9MICO</name>